<geneLocation type="plasmid" evidence="9 10">
    <name>pNHP190012_2</name>
</geneLocation>
<evidence type="ECO:0000313" key="9">
    <source>
        <dbReference type="EMBL" id="BCZ20040.1"/>
    </source>
</evidence>
<keyword evidence="4" id="KW-0347">Helicase</keyword>
<dbReference type="SUPFAM" id="SSF52540">
    <property type="entry name" value="P-loop containing nucleoside triphosphate hydrolases"/>
    <property type="match status" value="1"/>
</dbReference>
<evidence type="ECO:0000259" key="8">
    <source>
        <dbReference type="Pfam" id="PF13087"/>
    </source>
</evidence>
<evidence type="ECO:0000313" key="10">
    <source>
        <dbReference type="Proteomes" id="UP000826146"/>
    </source>
</evidence>
<keyword evidence="10" id="KW-1185">Reference proteome</keyword>
<evidence type="ECO:0000256" key="3">
    <source>
        <dbReference type="ARBA" id="ARBA00022801"/>
    </source>
</evidence>
<dbReference type="InterPro" id="IPR041677">
    <property type="entry name" value="DNA2/NAM7_AAA_11"/>
</dbReference>
<feature type="coiled-coil region" evidence="6">
    <location>
        <begin position="195"/>
        <end position="222"/>
    </location>
</feature>
<keyword evidence="5" id="KW-0067">ATP-binding</keyword>
<proteinExistence type="inferred from homology"/>
<evidence type="ECO:0000256" key="1">
    <source>
        <dbReference type="ARBA" id="ARBA00007913"/>
    </source>
</evidence>
<keyword evidence="6" id="KW-0175">Coiled coil</keyword>
<dbReference type="Gene3D" id="3.40.50.300">
    <property type="entry name" value="P-loop containing nucleotide triphosphate hydrolases"/>
    <property type="match status" value="2"/>
</dbReference>
<keyword evidence="9" id="KW-0614">Plasmid</keyword>
<dbReference type="RefSeq" id="WP_221272674.1">
    <property type="nucleotide sequence ID" value="NZ_AP024821.1"/>
</dbReference>
<keyword evidence="2" id="KW-0547">Nucleotide-binding</keyword>
<organism evidence="9 10">
    <name type="scientific">Helicobacter gastrofelis</name>
    <dbReference type="NCBI Taxonomy" id="2849642"/>
    <lineage>
        <taxon>Bacteria</taxon>
        <taxon>Pseudomonadati</taxon>
        <taxon>Campylobacterota</taxon>
        <taxon>Epsilonproteobacteria</taxon>
        <taxon>Campylobacterales</taxon>
        <taxon>Helicobacteraceae</taxon>
        <taxon>Helicobacter</taxon>
    </lineage>
</organism>
<feature type="domain" description="DNA2/NAM7 helicase helicase" evidence="7">
    <location>
        <begin position="175"/>
        <end position="403"/>
    </location>
</feature>
<dbReference type="Proteomes" id="UP000826146">
    <property type="component" value="Plasmid pNHP190012_2"/>
</dbReference>
<gene>
    <name evidence="9" type="ORF">NHP190012_16820</name>
</gene>
<name>A0ABN6I8Y2_9HELI</name>
<evidence type="ECO:0000256" key="4">
    <source>
        <dbReference type="ARBA" id="ARBA00022806"/>
    </source>
</evidence>
<evidence type="ECO:0000259" key="7">
    <source>
        <dbReference type="Pfam" id="PF13086"/>
    </source>
</evidence>
<sequence length="648" mass="74638">MVETLQDLQNEKDLKHACQTLLKAYIKAHFPVDIDFLDILDFQDGDNDTEDCFDIYKAFLALYHHVNQKRQRMQAYSQSLTELSYLRQEYIAKTKDFESAKTRRKNELDAKLYELEHSKTNIETKKQALTQEMGQIQMHLSSIDTHLQTLREEQRVLESNKPSFFARVFKTPSFRLQTEQEQQILENLKDFVQQKKEKQAHYNRLLTELQRLQALNIDQEQQNLQENFKQFVTQGTKNLENLGQRITHLSNTQDNTINPLDFSLSYEDLQKSNPWFNADFRKLQSQLFLLALGVKKQFLLDNLDNLKNAKDIWGNAYKLKDKENGKELLKGAFHWINLAIPVISTTFASFQRMFNALGKETDFVGNLFIDEAGQAVPQSCVGALFRSQKVMAVGDPSQIKPVLSLHPSMLNIIARKYNVTEHFLSYETSVQSIMDYISPYGYQKQDKSYIGIPLWVHRRCNSPMFDISNAISYDGLMVQGKDKDKSLGKAQFYDVKGRADNKFVLEQANFLKELIEAKLQENPELKATPEGIKDKENKDAIYVISPFRNVAFKLAESLKDLGFKHKRDVGTVHTFQGKEAKIVYFVLGADENSKGAAAWAVGEPNIVNVAATRAKEEFYVIGDRDLYKNLGVMKKTIEVIEKNSHRSS</sequence>
<dbReference type="PANTHER" id="PTHR43788:SF8">
    <property type="entry name" value="DNA-BINDING PROTEIN SMUBP-2"/>
    <property type="match status" value="1"/>
</dbReference>
<dbReference type="InterPro" id="IPR027417">
    <property type="entry name" value="P-loop_NTPase"/>
</dbReference>
<protein>
    <submittedName>
        <fullName evidence="9">Uncharacterized protein</fullName>
    </submittedName>
</protein>
<dbReference type="InterPro" id="IPR041679">
    <property type="entry name" value="DNA2/NAM7-like_C"/>
</dbReference>
<evidence type="ECO:0000256" key="5">
    <source>
        <dbReference type="ARBA" id="ARBA00022840"/>
    </source>
</evidence>
<accession>A0ABN6I8Y2</accession>
<dbReference type="PANTHER" id="PTHR43788">
    <property type="entry name" value="DNA2/NAM7 HELICASE FAMILY MEMBER"/>
    <property type="match status" value="1"/>
</dbReference>
<dbReference type="Pfam" id="PF13086">
    <property type="entry name" value="AAA_11"/>
    <property type="match status" value="1"/>
</dbReference>
<feature type="domain" description="DNA2/NAM7 helicase-like C-terminal" evidence="8">
    <location>
        <begin position="532"/>
        <end position="624"/>
    </location>
</feature>
<reference evidence="9 10" key="1">
    <citation type="submission" date="2021-07" db="EMBL/GenBank/DDBJ databases">
        <title>Novel Helicobacter sp. Isolated from a cat.</title>
        <authorList>
            <person name="Rimbara E."/>
            <person name="Suzuki M."/>
        </authorList>
    </citation>
    <scope>NUCLEOTIDE SEQUENCE [LARGE SCALE GENOMIC DNA]</scope>
    <source>
        <strain evidence="10">NHP19-012</strain>
        <plasmid evidence="9 10">pNHP190012_2</plasmid>
    </source>
</reference>
<dbReference type="Pfam" id="PF13087">
    <property type="entry name" value="AAA_12"/>
    <property type="match status" value="1"/>
</dbReference>
<evidence type="ECO:0000256" key="6">
    <source>
        <dbReference type="SAM" id="Coils"/>
    </source>
</evidence>
<keyword evidence="3" id="KW-0378">Hydrolase</keyword>
<comment type="similarity">
    <text evidence="1">Belongs to the DNA2/NAM7 helicase family.</text>
</comment>
<evidence type="ECO:0000256" key="2">
    <source>
        <dbReference type="ARBA" id="ARBA00022741"/>
    </source>
</evidence>
<dbReference type="InterPro" id="IPR050534">
    <property type="entry name" value="Coronavir_polyprotein_1ab"/>
</dbReference>
<dbReference type="EMBL" id="AP024821">
    <property type="protein sequence ID" value="BCZ20040.1"/>
    <property type="molecule type" value="Genomic_DNA"/>
</dbReference>